<evidence type="ECO:0000256" key="7">
    <source>
        <dbReference type="ARBA" id="ARBA00023136"/>
    </source>
</evidence>
<evidence type="ECO:0000256" key="8">
    <source>
        <dbReference type="SAM" id="Phobius"/>
    </source>
</evidence>
<organism evidence="9 10">
    <name type="scientific">Flavobacterium nakdongensis</name>
    <dbReference type="NCBI Taxonomy" id="3073563"/>
    <lineage>
        <taxon>Bacteria</taxon>
        <taxon>Pseudomonadati</taxon>
        <taxon>Bacteroidota</taxon>
        <taxon>Flavobacteriia</taxon>
        <taxon>Flavobacteriales</taxon>
        <taxon>Flavobacteriaceae</taxon>
        <taxon>Flavobacterium</taxon>
    </lineage>
</organism>
<evidence type="ECO:0000256" key="5">
    <source>
        <dbReference type="ARBA" id="ARBA00022801"/>
    </source>
</evidence>
<feature type="transmembrane region" description="Helical" evidence="8">
    <location>
        <begin position="84"/>
        <end position="108"/>
    </location>
</feature>
<evidence type="ECO:0000313" key="9">
    <source>
        <dbReference type="EMBL" id="WMW78238.1"/>
    </source>
</evidence>
<evidence type="ECO:0000256" key="6">
    <source>
        <dbReference type="ARBA" id="ARBA00022989"/>
    </source>
</evidence>
<gene>
    <name evidence="9" type="primary">xrtF</name>
    <name evidence="9" type="ORF">RF683_02000</name>
</gene>
<dbReference type="RefSeq" id="WP_309532555.1">
    <property type="nucleotide sequence ID" value="NZ_CP133721.1"/>
</dbReference>
<sequence>MKQLVNEHRSFLLFLVKFLVFYLSMTGVYSFFLGQYNTQTNEVDAITTDVAKRTYDLLVFFNQEAVIQKHPSQPAYKVLFHQNYVARIVEGCNAFSVIILFTSFIVAFSSTWKKTIAFIFVGVLLIYGLNIFRIVLLTLGLFYYPKSKELLHDVVFPLVIYGVVFVLWIFWVFKFYNAKTKVNETE</sequence>
<dbReference type="InterPro" id="IPR026323">
    <property type="entry name" value="Exosortase-related_prot_XrtF"/>
</dbReference>
<feature type="transmembrane region" description="Helical" evidence="8">
    <location>
        <begin position="115"/>
        <end position="142"/>
    </location>
</feature>
<dbReference type="InterPro" id="IPR026392">
    <property type="entry name" value="Exo/Archaeosortase_dom"/>
</dbReference>
<evidence type="ECO:0000256" key="3">
    <source>
        <dbReference type="ARBA" id="ARBA00022670"/>
    </source>
</evidence>
<dbReference type="Pfam" id="PF09721">
    <property type="entry name" value="Exosortase_EpsH"/>
    <property type="match status" value="1"/>
</dbReference>
<evidence type="ECO:0000256" key="2">
    <source>
        <dbReference type="ARBA" id="ARBA00022475"/>
    </source>
</evidence>
<protein>
    <submittedName>
        <fullName evidence="9">Exosortase family protein XrtF</fullName>
    </submittedName>
</protein>
<keyword evidence="10" id="KW-1185">Reference proteome</keyword>
<keyword evidence="2" id="KW-1003">Cell membrane</keyword>
<dbReference type="EMBL" id="CP133721">
    <property type="protein sequence ID" value="WMW78238.1"/>
    <property type="molecule type" value="Genomic_DNA"/>
</dbReference>
<proteinExistence type="predicted"/>
<evidence type="ECO:0000313" key="10">
    <source>
        <dbReference type="Proteomes" id="UP001180481"/>
    </source>
</evidence>
<comment type="subcellular location">
    <subcellularLocation>
        <location evidence="1">Cell membrane</location>
        <topology evidence="1">Multi-pass membrane protein</topology>
    </subcellularLocation>
</comment>
<accession>A0ABY9RBN8</accession>
<keyword evidence="4 8" id="KW-0812">Transmembrane</keyword>
<keyword evidence="7 8" id="KW-0472">Membrane</keyword>
<feature type="transmembrane region" description="Helical" evidence="8">
    <location>
        <begin position="154"/>
        <end position="173"/>
    </location>
</feature>
<dbReference type="NCBIfam" id="TIGR04128">
    <property type="entry name" value="exoso_Fjoh_1448"/>
    <property type="match status" value="1"/>
</dbReference>
<reference evidence="9" key="1">
    <citation type="submission" date="2023-09" db="EMBL/GenBank/DDBJ databases">
        <title>Flavobacterium sp. 20NA77.7 isolated from freshwater.</title>
        <authorList>
            <person name="Le V."/>
            <person name="Ko S.-R."/>
            <person name="Ahn C.-Y."/>
            <person name="Oh H.-M."/>
        </authorList>
    </citation>
    <scope>NUCLEOTIDE SEQUENCE</scope>
    <source>
        <strain evidence="9">20NA77.7</strain>
    </source>
</reference>
<feature type="transmembrane region" description="Helical" evidence="8">
    <location>
        <begin position="12"/>
        <end position="32"/>
    </location>
</feature>
<keyword evidence="3" id="KW-0645">Protease</keyword>
<dbReference type="InterPro" id="IPR019127">
    <property type="entry name" value="Exosortase"/>
</dbReference>
<dbReference type="NCBIfam" id="TIGR04178">
    <property type="entry name" value="exo_archaeo"/>
    <property type="match status" value="1"/>
</dbReference>
<evidence type="ECO:0000256" key="1">
    <source>
        <dbReference type="ARBA" id="ARBA00004651"/>
    </source>
</evidence>
<name>A0ABY9RBN8_9FLAO</name>
<evidence type="ECO:0000256" key="4">
    <source>
        <dbReference type="ARBA" id="ARBA00022692"/>
    </source>
</evidence>
<keyword evidence="5" id="KW-0378">Hydrolase</keyword>
<keyword evidence="6 8" id="KW-1133">Transmembrane helix</keyword>
<dbReference type="Proteomes" id="UP001180481">
    <property type="component" value="Chromosome"/>
</dbReference>